<dbReference type="SMART" id="SM00813">
    <property type="entry name" value="Alpha-L-AF_C"/>
    <property type="match status" value="1"/>
</dbReference>
<dbReference type="InterPro" id="IPR017853">
    <property type="entry name" value="GH"/>
</dbReference>
<dbReference type="RefSeq" id="WP_106358291.1">
    <property type="nucleotide sequence ID" value="NZ_PVTP01000008.1"/>
</dbReference>
<sequence length="502" mass="56538">MKAKVTAHARFVISDIDKRLYGSFLEHMGRAVYTGIYEPDHATADESGMRRDVIDLVKELDTPICRYPGGNFVSAYNWEDGIGPKDQRPTRLDLAWRTSESNHVGIHEFADWAEKANTEMMLAVNLGSRGLDEARAFLEYVNHPGGTYWSDLRKQNGQAEPWNVKTWCLGNEMDGPWQVGHKTADQYGHLANEVAKAMRGYQKDLELVVCGSSGPGMSTYPQWESTVLEHTYENVDLISLHMYFENYEKNTAEYLALPEKLDRYIGTISGVIDFIKSKNRAKNNVKISFDEWNVWYHNRIDDMDKLSDWDWPFAPHLLEDVYNFEDVLQVGCILNTFIRRSDVVRVACIAQLVNVIAPIMTAPNGDAWRQTIFYPFQFASAHGRGTALRLDVDCASYKADVADNVSYLDISGVHDADAGFLTFFAINRHGQEALDVDVAIEGFGAVKAVEHTLIKHDDLQATNTQAAPDTVAPKSGEGARLDDGKLTLTLPPYSYSMFRVQL</sequence>
<dbReference type="GO" id="GO:0046556">
    <property type="term" value="F:alpha-L-arabinofuranosidase activity"/>
    <property type="evidence" value="ECO:0007669"/>
    <property type="project" value="UniProtKB-EC"/>
</dbReference>
<dbReference type="Proteomes" id="UP000238007">
    <property type="component" value="Unassembled WGS sequence"/>
</dbReference>
<dbReference type="InterPro" id="IPR010720">
    <property type="entry name" value="Alpha-L-AF_C"/>
</dbReference>
<dbReference type="Gene3D" id="3.20.20.80">
    <property type="entry name" value="Glycosidases"/>
    <property type="match status" value="1"/>
</dbReference>
<dbReference type="EMBL" id="PVTP01000008">
    <property type="protein sequence ID" value="PRY76645.1"/>
    <property type="molecule type" value="Genomic_DNA"/>
</dbReference>
<organism evidence="9 10">
    <name type="scientific">Yoonia maritima</name>
    <dbReference type="NCBI Taxonomy" id="1435347"/>
    <lineage>
        <taxon>Bacteria</taxon>
        <taxon>Pseudomonadati</taxon>
        <taxon>Pseudomonadota</taxon>
        <taxon>Alphaproteobacteria</taxon>
        <taxon>Rhodobacterales</taxon>
        <taxon>Paracoccaceae</taxon>
        <taxon>Yoonia</taxon>
    </lineage>
</organism>
<dbReference type="GO" id="GO:0046373">
    <property type="term" value="P:L-arabinose metabolic process"/>
    <property type="evidence" value="ECO:0007669"/>
    <property type="project" value="InterPro"/>
</dbReference>
<dbReference type="InterPro" id="IPR055235">
    <property type="entry name" value="ASD1_cat"/>
</dbReference>
<comment type="similarity">
    <text evidence="2">Belongs to the glycosyl hydrolase 51 family.</text>
</comment>
<evidence type="ECO:0000256" key="1">
    <source>
        <dbReference type="ARBA" id="ARBA00001462"/>
    </source>
</evidence>
<dbReference type="SUPFAM" id="SSF51011">
    <property type="entry name" value="Glycosyl hydrolase domain"/>
    <property type="match status" value="1"/>
</dbReference>
<dbReference type="PANTHER" id="PTHR43576:SF3">
    <property type="entry name" value="ALPHA-L-ARABINOFURANOSIDASE C"/>
    <property type="match status" value="1"/>
</dbReference>
<keyword evidence="7" id="KW-0326">Glycosidase</keyword>
<dbReference type="PANTHER" id="PTHR43576">
    <property type="entry name" value="ALPHA-L-ARABINOFURANOSIDASE C-RELATED"/>
    <property type="match status" value="1"/>
</dbReference>
<name>A0A2T0VXC9_9RHOB</name>
<dbReference type="Gene3D" id="2.60.40.1180">
    <property type="entry name" value="Golgi alpha-mannosidase II"/>
    <property type="match status" value="1"/>
</dbReference>
<comment type="caution">
    <text evidence="9">The sequence shown here is derived from an EMBL/GenBank/DDBJ whole genome shotgun (WGS) entry which is preliminary data.</text>
</comment>
<dbReference type="AlphaFoldDB" id="A0A2T0VXC9"/>
<dbReference type="SUPFAM" id="SSF51445">
    <property type="entry name" value="(Trans)glycosidases"/>
    <property type="match status" value="1"/>
</dbReference>
<protein>
    <recommendedName>
        <fullName evidence="4">non-reducing end alpha-L-arabinofuranosidase</fullName>
        <ecNumber evidence="4">3.2.1.55</ecNumber>
    </recommendedName>
</protein>
<dbReference type="Pfam" id="PF06964">
    <property type="entry name" value="Alpha-L-AF_C"/>
    <property type="match status" value="1"/>
</dbReference>
<keyword evidence="6" id="KW-0119">Carbohydrate metabolism</keyword>
<feature type="domain" description="Alpha-L-arabinofuranosidase C-terminal" evidence="8">
    <location>
        <begin position="290"/>
        <end position="494"/>
    </location>
</feature>
<evidence type="ECO:0000256" key="6">
    <source>
        <dbReference type="ARBA" id="ARBA00023277"/>
    </source>
</evidence>
<comment type="subunit">
    <text evidence="3">Homohexamer; trimer of dimers.</text>
</comment>
<dbReference type="InterPro" id="IPR013780">
    <property type="entry name" value="Glyco_hydro_b"/>
</dbReference>
<evidence type="ECO:0000259" key="8">
    <source>
        <dbReference type="SMART" id="SM00813"/>
    </source>
</evidence>
<dbReference type="OrthoDB" id="9758333at2"/>
<dbReference type="EC" id="3.2.1.55" evidence="4"/>
<evidence type="ECO:0000256" key="5">
    <source>
        <dbReference type="ARBA" id="ARBA00022801"/>
    </source>
</evidence>
<evidence type="ECO:0000313" key="9">
    <source>
        <dbReference type="EMBL" id="PRY76645.1"/>
    </source>
</evidence>
<comment type="catalytic activity">
    <reaction evidence="1">
        <text>Hydrolysis of terminal non-reducing alpha-L-arabinofuranoside residues in alpha-L-arabinosides.</text>
        <dbReference type="EC" id="3.2.1.55"/>
    </reaction>
</comment>
<dbReference type="GO" id="GO:0000272">
    <property type="term" value="P:polysaccharide catabolic process"/>
    <property type="evidence" value="ECO:0007669"/>
    <property type="project" value="TreeGrafter"/>
</dbReference>
<keyword evidence="5" id="KW-0378">Hydrolase</keyword>
<evidence type="ECO:0000313" key="10">
    <source>
        <dbReference type="Proteomes" id="UP000238007"/>
    </source>
</evidence>
<keyword evidence="10" id="KW-1185">Reference proteome</keyword>
<dbReference type="Pfam" id="PF22848">
    <property type="entry name" value="ASD1_dom"/>
    <property type="match status" value="1"/>
</dbReference>
<proteinExistence type="inferred from homology"/>
<evidence type="ECO:0000256" key="3">
    <source>
        <dbReference type="ARBA" id="ARBA00011165"/>
    </source>
</evidence>
<gene>
    <name evidence="9" type="ORF">CLV80_108109</name>
</gene>
<reference evidence="9 10" key="1">
    <citation type="submission" date="2018-03" db="EMBL/GenBank/DDBJ databases">
        <title>Genomic Encyclopedia of Archaeal and Bacterial Type Strains, Phase II (KMG-II): from individual species to whole genera.</title>
        <authorList>
            <person name="Goeker M."/>
        </authorList>
    </citation>
    <scope>NUCLEOTIDE SEQUENCE [LARGE SCALE GENOMIC DNA]</scope>
    <source>
        <strain evidence="9 10">DSM 101533</strain>
    </source>
</reference>
<evidence type="ECO:0000256" key="4">
    <source>
        <dbReference type="ARBA" id="ARBA00012670"/>
    </source>
</evidence>
<evidence type="ECO:0000256" key="7">
    <source>
        <dbReference type="ARBA" id="ARBA00023295"/>
    </source>
</evidence>
<accession>A0A2T0VXC9</accession>
<evidence type="ECO:0000256" key="2">
    <source>
        <dbReference type="ARBA" id="ARBA00007186"/>
    </source>
</evidence>